<protein>
    <submittedName>
        <fullName evidence="4">Polysaccharide deacetylase family protein</fullName>
    </submittedName>
</protein>
<gene>
    <name evidence="4" type="ORF">ACFPQ4_15290</name>
</gene>
<feature type="domain" description="NodB homology" evidence="3">
    <location>
        <begin position="89"/>
        <end position="282"/>
    </location>
</feature>
<keyword evidence="2" id="KW-0732">Signal</keyword>
<dbReference type="SUPFAM" id="SSF88713">
    <property type="entry name" value="Glycoside hydrolase/deacetylase"/>
    <property type="match status" value="1"/>
</dbReference>
<dbReference type="PANTHER" id="PTHR34216">
    <property type="match status" value="1"/>
</dbReference>
<sequence length="282" mass="31506">MFLLASISNAVPVSGEAALTPTTAVPSVDNIPILIYHSFSEIPEELNDNTVSPDKFLADMQALIDNGYTPIFFKDYLDAQENKFAMPAKPIFITIDDGYYSVYKYAYPILRELKLKATISVIGWAMGRSTNKDNRTAIFAHFSWNEAKEMYDSGYIDIQHHTWDLHNESGKDKEIKGLMKLPKESDAAYAKRIKADFLKLKTKIESEIGNKVIVFTYPYGSTNATAEKALKEAGAKFTLTTTSGVSDIKKSPYLLKRINAAGRIKSEDLIKKIEKLSAPVVK</sequence>
<dbReference type="PROSITE" id="PS51677">
    <property type="entry name" value="NODB"/>
    <property type="match status" value="1"/>
</dbReference>
<reference evidence="5" key="1">
    <citation type="journal article" date="2019" name="Int. J. Syst. Evol. Microbiol.">
        <title>The Global Catalogue of Microorganisms (GCM) 10K type strain sequencing project: providing services to taxonomists for standard genome sequencing and annotation.</title>
        <authorList>
            <consortium name="The Broad Institute Genomics Platform"/>
            <consortium name="The Broad Institute Genome Sequencing Center for Infectious Disease"/>
            <person name="Wu L."/>
            <person name="Ma J."/>
        </authorList>
    </citation>
    <scope>NUCLEOTIDE SEQUENCE [LARGE SCALE GENOMIC DNA]</scope>
    <source>
        <strain evidence="5">CGMCC 1.18578</strain>
    </source>
</reference>
<name>A0ABW0R1A9_9BACL</name>
<dbReference type="Pfam" id="PF01522">
    <property type="entry name" value="Polysacc_deac_1"/>
    <property type="match status" value="1"/>
</dbReference>
<evidence type="ECO:0000313" key="5">
    <source>
        <dbReference type="Proteomes" id="UP001596108"/>
    </source>
</evidence>
<comment type="subcellular location">
    <subcellularLocation>
        <location evidence="1">Secreted</location>
    </subcellularLocation>
</comment>
<dbReference type="Proteomes" id="UP001596108">
    <property type="component" value="Unassembled WGS sequence"/>
</dbReference>
<evidence type="ECO:0000256" key="2">
    <source>
        <dbReference type="ARBA" id="ARBA00022729"/>
    </source>
</evidence>
<organism evidence="4 5">
    <name type="scientific">Cohnella yongneupensis</name>
    <dbReference type="NCBI Taxonomy" id="425006"/>
    <lineage>
        <taxon>Bacteria</taxon>
        <taxon>Bacillati</taxon>
        <taxon>Bacillota</taxon>
        <taxon>Bacilli</taxon>
        <taxon>Bacillales</taxon>
        <taxon>Paenibacillaceae</taxon>
        <taxon>Cohnella</taxon>
    </lineage>
</organism>
<dbReference type="Gene3D" id="3.20.20.370">
    <property type="entry name" value="Glycoside hydrolase/deacetylase"/>
    <property type="match status" value="1"/>
</dbReference>
<dbReference type="PANTHER" id="PTHR34216:SF3">
    <property type="entry name" value="POLY-BETA-1,6-N-ACETYL-D-GLUCOSAMINE N-DEACETYLASE"/>
    <property type="match status" value="1"/>
</dbReference>
<dbReference type="InterPro" id="IPR011330">
    <property type="entry name" value="Glyco_hydro/deAcase_b/a-brl"/>
</dbReference>
<proteinExistence type="predicted"/>
<dbReference type="InterPro" id="IPR051398">
    <property type="entry name" value="Polysacch_Deacetylase"/>
</dbReference>
<comment type="caution">
    <text evidence="4">The sequence shown here is derived from an EMBL/GenBank/DDBJ whole genome shotgun (WGS) entry which is preliminary data.</text>
</comment>
<evidence type="ECO:0000313" key="4">
    <source>
        <dbReference type="EMBL" id="MFC5530793.1"/>
    </source>
</evidence>
<dbReference type="InterPro" id="IPR002509">
    <property type="entry name" value="NODB_dom"/>
</dbReference>
<accession>A0ABW0R1A9</accession>
<dbReference type="EMBL" id="JBHSNC010000047">
    <property type="protein sequence ID" value="MFC5530793.1"/>
    <property type="molecule type" value="Genomic_DNA"/>
</dbReference>
<evidence type="ECO:0000256" key="1">
    <source>
        <dbReference type="ARBA" id="ARBA00004613"/>
    </source>
</evidence>
<evidence type="ECO:0000259" key="3">
    <source>
        <dbReference type="PROSITE" id="PS51677"/>
    </source>
</evidence>
<keyword evidence="5" id="KW-1185">Reference proteome</keyword>
<dbReference type="RefSeq" id="WP_378112736.1">
    <property type="nucleotide sequence ID" value="NZ_JBHSNC010000047.1"/>
</dbReference>